<evidence type="ECO:0000313" key="3">
    <source>
        <dbReference type="EMBL" id="CAG5950208.1"/>
    </source>
</evidence>
<dbReference type="EMBL" id="CAJRST010018890">
    <property type="protein sequence ID" value="CAG5950208.1"/>
    <property type="molecule type" value="Genomic_DNA"/>
</dbReference>
<evidence type="ECO:0000256" key="2">
    <source>
        <dbReference type="ARBA" id="ARBA00022737"/>
    </source>
</evidence>
<dbReference type="InterPro" id="IPR032675">
    <property type="entry name" value="LRR_dom_sf"/>
</dbReference>
<keyword evidence="2" id="KW-0677">Repeat</keyword>
<dbReference type="SUPFAM" id="SSF52047">
    <property type="entry name" value="RNI-like"/>
    <property type="match status" value="1"/>
</dbReference>
<reference evidence="3" key="1">
    <citation type="submission" date="2021-05" db="EMBL/GenBank/DDBJ databases">
        <authorList>
            <person name="Tigano A."/>
        </authorList>
    </citation>
    <scope>NUCLEOTIDE SEQUENCE</scope>
</reference>
<evidence type="ECO:0000256" key="1">
    <source>
        <dbReference type="ARBA" id="ARBA00022614"/>
    </source>
</evidence>
<gene>
    <name evidence="3" type="ORF">MMEN_LOCUS14259</name>
</gene>
<evidence type="ECO:0000313" key="4">
    <source>
        <dbReference type="Proteomes" id="UP000677803"/>
    </source>
</evidence>
<name>A0A8S4B915_9TELE</name>
<organism evidence="3 4">
    <name type="scientific">Menidia menidia</name>
    <name type="common">Atlantic silverside</name>
    <dbReference type="NCBI Taxonomy" id="238744"/>
    <lineage>
        <taxon>Eukaryota</taxon>
        <taxon>Metazoa</taxon>
        <taxon>Chordata</taxon>
        <taxon>Craniata</taxon>
        <taxon>Vertebrata</taxon>
        <taxon>Euteleostomi</taxon>
        <taxon>Actinopterygii</taxon>
        <taxon>Neopterygii</taxon>
        <taxon>Teleostei</taxon>
        <taxon>Neoteleostei</taxon>
        <taxon>Acanthomorphata</taxon>
        <taxon>Ovalentaria</taxon>
        <taxon>Atherinomorphae</taxon>
        <taxon>Atheriniformes</taxon>
        <taxon>Atherinopsidae</taxon>
        <taxon>Menidiinae</taxon>
        <taxon>Menidia</taxon>
    </lineage>
</organism>
<dbReference type="Proteomes" id="UP000677803">
    <property type="component" value="Unassembled WGS sequence"/>
</dbReference>
<proteinExistence type="predicted"/>
<dbReference type="PANTHER" id="PTHR24106">
    <property type="entry name" value="NACHT, LRR AND CARD DOMAINS-CONTAINING"/>
    <property type="match status" value="1"/>
</dbReference>
<protein>
    <submittedName>
        <fullName evidence="3">(Atlantic silverside) hypothetical protein</fullName>
    </submittedName>
</protein>
<accession>A0A8S4B915</accession>
<keyword evidence="4" id="KW-1185">Reference proteome</keyword>
<dbReference type="Gene3D" id="3.80.10.10">
    <property type="entry name" value="Ribonuclease Inhibitor"/>
    <property type="match status" value="1"/>
</dbReference>
<comment type="caution">
    <text evidence="3">The sequence shown here is derived from an EMBL/GenBank/DDBJ whole genome shotgun (WGS) entry which is preliminary data.</text>
</comment>
<keyword evidence="1" id="KW-0433">Leucine-rich repeat</keyword>
<dbReference type="InterPro" id="IPR051261">
    <property type="entry name" value="NLR"/>
</dbReference>
<dbReference type="PROSITE" id="PS51257">
    <property type="entry name" value="PROKAR_LIPOPROTEIN"/>
    <property type="match status" value="1"/>
</dbReference>
<sequence>MGIERHVTSTVILVALRITHNALLFLGLSGCLIEKAGFFALVPALTSNDSHMKELDVSYNHPGPSGVELLQTALNLTHRRCRLDILRIQHKFFSLQ</sequence>
<dbReference type="OrthoDB" id="8956055at2759"/>
<dbReference type="AlphaFoldDB" id="A0A8S4B915"/>